<evidence type="ECO:0000313" key="2">
    <source>
        <dbReference type="Proteomes" id="UP000237040"/>
    </source>
</evidence>
<dbReference type="PANTHER" id="PTHR36456">
    <property type="entry name" value="UPF0232 PROTEIN SCO3875"/>
    <property type="match status" value="1"/>
</dbReference>
<accession>A0A2J6WF97</accession>
<evidence type="ECO:0008006" key="3">
    <source>
        <dbReference type="Google" id="ProtNLM"/>
    </source>
</evidence>
<dbReference type="Pfam" id="PF05258">
    <property type="entry name" value="DciA"/>
    <property type="match status" value="1"/>
</dbReference>
<dbReference type="EMBL" id="PNIL01000025">
    <property type="protein sequence ID" value="PMP68223.1"/>
    <property type="molecule type" value="Genomic_DNA"/>
</dbReference>
<dbReference type="RefSeq" id="WP_416085309.1">
    <property type="nucleotide sequence ID" value="NZ_JBNARP010000009.1"/>
</dbReference>
<organism evidence="1 2">
    <name type="scientific">Caldisericum exile</name>
    <dbReference type="NCBI Taxonomy" id="693075"/>
    <lineage>
        <taxon>Bacteria</taxon>
        <taxon>Pseudomonadati</taxon>
        <taxon>Caldisericota/Cryosericota group</taxon>
        <taxon>Caldisericota</taxon>
        <taxon>Caldisericia</taxon>
        <taxon>Caldisericales</taxon>
        <taxon>Caldisericaceae</taxon>
        <taxon>Caldisericum</taxon>
    </lineage>
</organism>
<evidence type="ECO:0000313" key="1">
    <source>
        <dbReference type="EMBL" id="PMP68223.1"/>
    </source>
</evidence>
<dbReference type="PANTHER" id="PTHR36456:SF1">
    <property type="entry name" value="UPF0232 PROTEIN SCO3875"/>
    <property type="match status" value="1"/>
</dbReference>
<dbReference type="AlphaFoldDB" id="A0A2J6WF97"/>
<name>A0A2J6WF97_9BACT</name>
<dbReference type="Proteomes" id="UP000237040">
    <property type="component" value="Unassembled WGS sequence"/>
</dbReference>
<comment type="caution">
    <text evidence="1">The sequence shown here is derived from an EMBL/GenBank/DDBJ whole genome shotgun (WGS) entry which is preliminary data.</text>
</comment>
<reference evidence="1 2" key="1">
    <citation type="submission" date="2018-01" db="EMBL/GenBank/DDBJ databases">
        <title>Metagenomic assembled genomes from two thermal pools in the Uzon Caldera, Kamchatka, Russia.</title>
        <authorList>
            <person name="Wilkins L."/>
            <person name="Ettinger C."/>
        </authorList>
    </citation>
    <scope>NUCLEOTIDE SEQUENCE [LARGE SCALE GENOMIC DNA]</scope>
    <source>
        <strain evidence="1">ZAV-07</strain>
    </source>
</reference>
<protein>
    <recommendedName>
        <fullName evidence="3">DUF721 domain-containing protein</fullName>
    </recommendedName>
</protein>
<sequence>MKIIKSGINEFLEKRGLLKKIKGFYPIVKWDEIVGEQLAKYTKPLKYQDGTLTIGVTSPLFKRELEIMKDDLIRMIKEKSGEDTPIQFLNFRLIAVEDGKLKVKKRETSEKENIESINVELDESDYKWIDSLVLHFRGNKNLKESFRNVLVAYKIAEKRMEKLGYKKCAKCGALFKGPGKLCPVCFIEDKKNLKNK</sequence>
<proteinExistence type="predicted"/>
<gene>
    <name evidence="1" type="ORF">C0189_01670</name>
</gene>
<dbReference type="InterPro" id="IPR007922">
    <property type="entry name" value="DciA-like"/>
</dbReference>